<reference evidence="2 3" key="2">
    <citation type="journal article" date="2021" name="Curr. Genet.">
        <title>Genetic response to nitrogen starvation in the aggressive Eucalyptus foliar pathogen Teratosphaeria destructans.</title>
        <authorList>
            <person name="Havenga M."/>
            <person name="Wingfield B.D."/>
            <person name="Wingfield M.J."/>
            <person name="Dreyer L.L."/>
            <person name="Roets F."/>
            <person name="Aylward J."/>
        </authorList>
    </citation>
    <scope>NUCLEOTIDE SEQUENCE [LARGE SCALE GENOMIC DNA]</scope>
    <source>
        <strain evidence="2">CMW44962</strain>
    </source>
</reference>
<reference evidence="2 3" key="1">
    <citation type="journal article" date="2018" name="IMA Fungus">
        <title>IMA Genome-F 10: Nine draft genome sequences of Claviceps purpurea s.lat., including C. arundinis, C. humidiphila, and C. cf. spartinae, pseudomolecules for the pitch canker pathogen Fusarium circinatum, draft genome of Davidsoniella eucalypti, Grosmannia galeiformis, Quambalaria eucalypti, and Teratosphaeria destructans.</title>
        <authorList>
            <person name="Wingfield B.D."/>
            <person name="Liu M."/>
            <person name="Nguyen H.D."/>
            <person name="Lane F.A."/>
            <person name="Morgan S.W."/>
            <person name="De Vos L."/>
            <person name="Wilken P.M."/>
            <person name="Duong T.A."/>
            <person name="Aylward J."/>
            <person name="Coetzee M.P."/>
            <person name="Dadej K."/>
            <person name="De Beer Z.W."/>
            <person name="Findlay W."/>
            <person name="Havenga M."/>
            <person name="Kolarik M."/>
            <person name="Menzies J.G."/>
            <person name="Naidoo K."/>
            <person name="Pochopski O."/>
            <person name="Shoukouhi P."/>
            <person name="Santana Q.C."/>
            <person name="Seifert K.A."/>
            <person name="Soal N."/>
            <person name="Steenkamp E.T."/>
            <person name="Tatham C.T."/>
            <person name="van der Nest M.A."/>
            <person name="Wingfield M.J."/>
        </authorList>
    </citation>
    <scope>NUCLEOTIDE SEQUENCE [LARGE SCALE GENOMIC DNA]</scope>
    <source>
        <strain evidence="2">CMW44962</strain>
    </source>
</reference>
<name>A0A9W7VXU2_9PEZI</name>
<evidence type="ECO:0000313" key="2">
    <source>
        <dbReference type="EMBL" id="KAH9810065.1"/>
    </source>
</evidence>
<feature type="region of interest" description="Disordered" evidence="1">
    <location>
        <begin position="140"/>
        <end position="232"/>
    </location>
</feature>
<comment type="caution">
    <text evidence="2">The sequence shown here is derived from an EMBL/GenBank/DDBJ whole genome shotgun (WGS) entry which is preliminary data.</text>
</comment>
<dbReference type="AlphaFoldDB" id="A0A9W7VXU2"/>
<feature type="compositionally biased region" description="Low complexity" evidence="1">
    <location>
        <begin position="193"/>
        <end position="214"/>
    </location>
</feature>
<organism evidence="2 3">
    <name type="scientific">Teratosphaeria destructans</name>
    <dbReference type="NCBI Taxonomy" id="418781"/>
    <lineage>
        <taxon>Eukaryota</taxon>
        <taxon>Fungi</taxon>
        <taxon>Dikarya</taxon>
        <taxon>Ascomycota</taxon>
        <taxon>Pezizomycotina</taxon>
        <taxon>Dothideomycetes</taxon>
        <taxon>Dothideomycetidae</taxon>
        <taxon>Mycosphaerellales</taxon>
        <taxon>Teratosphaeriaceae</taxon>
        <taxon>Teratosphaeria</taxon>
    </lineage>
</organism>
<gene>
    <name evidence="2" type="ORF">Tdes44962_MAKER01036</name>
</gene>
<dbReference type="EMBL" id="RIBY02002533">
    <property type="protein sequence ID" value="KAH9810065.1"/>
    <property type="molecule type" value="Genomic_DNA"/>
</dbReference>
<feature type="compositionally biased region" description="Basic and acidic residues" evidence="1">
    <location>
        <begin position="169"/>
        <end position="181"/>
    </location>
</feature>
<dbReference type="SUPFAM" id="SSF46689">
    <property type="entry name" value="Homeodomain-like"/>
    <property type="match status" value="1"/>
</dbReference>
<dbReference type="InterPro" id="IPR009057">
    <property type="entry name" value="Homeodomain-like_sf"/>
</dbReference>
<dbReference type="Proteomes" id="UP001138500">
    <property type="component" value="Unassembled WGS sequence"/>
</dbReference>
<dbReference type="Gene3D" id="1.10.10.60">
    <property type="entry name" value="Homeodomain-like"/>
    <property type="match status" value="1"/>
</dbReference>
<evidence type="ECO:0000313" key="3">
    <source>
        <dbReference type="Proteomes" id="UP001138500"/>
    </source>
</evidence>
<evidence type="ECO:0000256" key="1">
    <source>
        <dbReference type="SAM" id="MobiDB-lite"/>
    </source>
</evidence>
<keyword evidence="3" id="KW-1185">Reference proteome</keyword>
<accession>A0A9W7VXU2</accession>
<proteinExistence type="predicted"/>
<sequence length="297" mass="33882">MPGAGKQPEAIQVQIKELLEAGFDPTTIHRKLKVGRSSIYRMKRNLQQHGTAYMPVEMNKKNGRPKVLTAEQELEVRDWLRDPKNRTRYLDDLVWLIHDRFNIVCSTTTMSKLKRKWLKVIEAEESGEPLDTATHQLVKETHPDLSILERPPVPVGQTREGSSTPGVFKQDEQSQDREHDPMTPNRNAMTDEAAQQAAQNALQHQQQQQLLQAQPPHRYHQPQYLPPPPIHNHQQIANLAYQQTPHVQSPPPQQQAQQQQIRYADPTPQTQPHDLEAQLQHDFGAAQVATSAEASRA</sequence>
<dbReference type="OrthoDB" id="3647574at2759"/>
<protein>
    <submittedName>
        <fullName evidence="2">Uncharacterized protein</fullName>
    </submittedName>
</protein>
<feature type="region of interest" description="Disordered" evidence="1">
    <location>
        <begin position="244"/>
        <end position="273"/>
    </location>
</feature>